<feature type="domain" description="Filamentous haemagglutinin FhaB/tRNA nuclease CdiA-like TPS" evidence="2">
    <location>
        <begin position="52"/>
        <end position="164"/>
    </location>
</feature>
<evidence type="ECO:0000259" key="2">
    <source>
        <dbReference type="SMART" id="SM00912"/>
    </source>
</evidence>
<proteinExistence type="predicted"/>
<evidence type="ECO:0000256" key="1">
    <source>
        <dbReference type="SAM" id="MobiDB-lite"/>
    </source>
</evidence>
<reference evidence="3 4" key="1">
    <citation type="journal article" date="2015" name="Proc. Natl. Acad. Sci. U.S.A.">
        <title>Expanded metabolic versatility of ubiquitous nitrite-oxidizing bacteria from the genus Nitrospira.</title>
        <authorList>
            <person name="Koch H."/>
            <person name="Lucker S."/>
            <person name="Albertsen M."/>
            <person name="Kitzinger K."/>
            <person name="Herbold C."/>
            <person name="Spieck E."/>
            <person name="Nielsen P.H."/>
            <person name="Wagner M."/>
            <person name="Daims H."/>
        </authorList>
    </citation>
    <scope>NUCLEOTIDE SEQUENCE [LARGE SCALE GENOMIC DNA]</scope>
    <source>
        <strain evidence="3 4">NSP M-1</strain>
    </source>
</reference>
<dbReference type="OrthoDB" id="9778857at2"/>
<dbReference type="PATRIC" id="fig|42253.5.peg.4731"/>
<protein>
    <recommendedName>
        <fullName evidence="2">Filamentous haemagglutinin FhaB/tRNA nuclease CdiA-like TPS domain-containing protein</fullName>
    </recommendedName>
</protein>
<keyword evidence="4" id="KW-1185">Reference proteome</keyword>
<dbReference type="PANTHER" id="PTHR12338:SF5">
    <property type="entry name" value="ANTIGEN 43-RELATED"/>
    <property type="match status" value="1"/>
</dbReference>
<dbReference type="SUPFAM" id="SSF51126">
    <property type="entry name" value="Pectin lyase-like"/>
    <property type="match status" value="1"/>
</dbReference>
<dbReference type="Pfam" id="PF05860">
    <property type="entry name" value="TPS"/>
    <property type="match status" value="1"/>
</dbReference>
<dbReference type="RefSeq" id="WP_053381865.1">
    <property type="nucleotide sequence ID" value="NZ_CP011801.1"/>
</dbReference>
<dbReference type="Proteomes" id="UP000069205">
    <property type="component" value="Chromosome"/>
</dbReference>
<dbReference type="InterPro" id="IPR012334">
    <property type="entry name" value="Pectin_lyas_fold"/>
</dbReference>
<organism evidence="3 4">
    <name type="scientific">Nitrospira moscoviensis</name>
    <dbReference type="NCBI Taxonomy" id="42253"/>
    <lineage>
        <taxon>Bacteria</taxon>
        <taxon>Pseudomonadati</taxon>
        <taxon>Nitrospirota</taxon>
        <taxon>Nitrospiria</taxon>
        <taxon>Nitrospirales</taxon>
        <taxon>Nitrospiraceae</taxon>
        <taxon>Nitrospira</taxon>
    </lineage>
</organism>
<dbReference type="PANTHER" id="PTHR12338">
    <property type="entry name" value="AUTOTRANSPORTER"/>
    <property type="match status" value="1"/>
</dbReference>
<feature type="compositionally biased region" description="Low complexity" evidence="1">
    <location>
        <begin position="1445"/>
        <end position="1456"/>
    </location>
</feature>
<name>A0A0K2GJN4_NITMO</name>
<accession>A0A0K2GJN4</accession>
<evidence type="ECO:0000313" key="3">
    <source>
        <dbReference type="EMBL" id="ALA61165.1"/>
    </source>
</evidence>
<gene>
    <name evidence="3" type="ORF">NITMOv2_4797</name>
</gene>
<sequence>MDRTIYTVTGHLIVDGGKVSRALKVVARVGRRLLVGALIVGCLVPLRGLQEAWANPINPAVVAGEATVSGLGTDRVTIQQASSHAIIHWNQFNIAPNEVTSFLQPVGGIALNRIFDAHASMIDGMLNATGTVILLNPNGVFFGRNAQVNVGGLVASTLHMSDADFLAGLYRFGGASTHFGFAETSIAGMVRNEGQITAGPFGAYLFAHNVENAGIIKSPEGHIALAAGASAYLSNRPDGRGLFVEVQSPTGQATNLKDLIADGGQVSLFGRVVNQNGLIQANSVQARNGRVELVASEAVTLADGSRILAKGETIGVSHGGTVIAKADLANGRTEFQSGALIDVSGGTQGGHGGFIELSASKVTWEGAFRAHAPAGYRGGKLLIDPVFNEHNPITTSVLSSFSGTGLNDIEFQSAAGTDLTVTARFDLSEWLLPDGQTGTLTFNAGRNLLFSNARITNGERGQGVAGSRWDYKLLANEHIEIRGSVISTGSGGSITVEAGRNPTAFGDVKLVHLPNVSGQSILETFAGGDLSITTDRDLISPSPVLSTKTSFPETGVSGIRLSGLGNLTMNIGRNWLGDSTAKVGPGFLLTNGTATVNVGTNVGSGSGQHATGGHVGWDGTAGNQPLHANITVGGGRIDDSGLGLLTESYKTTVNVIAPGNIYWGLTQDRGLVEDIFAFGAPFITAHPDSGVSLVSTKGDISLRPKIVTSTGDTDPARLMYPASFDAQALEGNILIDSNLSFWPSLTGRLNFFAKRDLNGVVTQLPSRRKDPRYQLVFVGDNEVTGSWQLLFIPEASKDPALGRFIARPETELSQTAINKRPSESEFTEAQWPSIPEFSGAPVVTQSGGILRNTPQYASPEENFRPLQLQGLYTQTRFNSDRTQVPTGVDPNHPVQDVSFKSETGSIYSLVLNLLSPVFKKKVTVEAAKDIGTIVDPVSGSRTGGEFTLITSVPEGVTATVAAGGNMGFSRNCPSCTETGLEFFGKGAAKVRVGSLDAQGNLVAGTGHLDLGDGRGVQHRLSLSSEEVGAPGLLDIAVGNDISMTQTRIVSHNGADIWIHGLGTKPALNSDGSATDQLVQGVIDPVSKVLLVDGKQVKVEGVPLVLDGSQPVVSQATVVLDRPGELIDGQPFTPVFVKGKPVIVDGKIVLSVEGQIQLVDAAKVSIEQSTGGKLTVGTFGSNPNSGIVTIRGGNIDIKTKGDVDVFKSRIATLTGGNISVYSVEGDINAGSGGRNESIPFRVQLFDENGNPLRDENGAPRFQEFLVPGSGIFTHHGSDPKFPLNFPKFDTPEITALKSEIVKQNFLGRNTEPLESQLAQMVEAREPAFRQIFEQFIRQNPDKGNLPLELGDITLRAGRDLVVPSAGIRGRRIRIFAGRNLDLQGGTIEGEVQFDVEGAVKGDLSSFVGAFSGTAAIGGSVSGGASAGGSSLGGGLAGVTGTVSATASATSSTSATASKTVESVQEKSTESSTQQARAQAEKQVAAGNDGKDGKSKGLQAVKVKRGVVIQVDVKPQAQPASGS</sequence>
<dbReference type="NCBIfam" id="TIGR01901">
    <property type="entry name" value="adhes_NPXG"/>
    <property type="match status" value="1"/>
</dbReference>
<dbReference type="InterPro" id="IPR011050">
    <property type="entry name" value="Pectin_lyase_fold/virulence"/>
</dbReference>
<dbReference type="EMBL" id="CP011801">
    <property type="protein sequence ID" value="ALA61165.1"/>
    <property type="molecule type" value="Genomic_DNA"/>
</dbReference>
<dbReference type="SMART" id="SM00912">
    <property type="entry name" value="Haemagg_act"/>
    <property type="match status" value="1"/>
</dbReference>
<feature type="region of interest" description="Disordered" evidence="1">
    <location>
        <begin position="1445"/>
        <end position="1496"/>
    </location>
</feature>
<dbReference type="STRING" id="42253.NITMOv2_4797"/>
<evidence type="ECO:0000313" key="4">
    <source>
        <dbReference type="Proteomes" id="UP000069205"/>
    </source>
</evidence>
<dbReference type="Gene3D" id="2.160.20.10">
    <property type="entry name" value="Single-stranded right-handed beta-helix, Pectin lyase-like"/>
    <property type="match status" value="1"/>
</dbReference>
<dbReference type="InterPro" id="IPR050909">
    <property type="entry name" value="Bact_Autotransporter_VF"/>
</dbReference>
<dbReference type="InterPro" id="IPR008638">
    <property type="entry name" value="FhaB/CdiA-like_TPS"/>
</dbReference>
<dbReference type="KEGG" id="nmv:NITMOv2_4797"/>